<keyword evidence="3" id="KW-1185">Reference proteome</keyword>
<evidence type="ECO:0000313" key="3">
    <source>
        <dbReference type="Proteomes" id="UP001066276"/>
    </source>
</evidence>
<sequence>MEGPLPEEQKGKYIPRELLPPLLKHFKVNMDFPADEVPDTSDTSSGSLLHQFQSSVPVDVPIHPCIQEVIKPEWRDPDKILLPRFMAKLYPLQDMTQVLPDSVPIDSFVASLVGHMSLAEDAVIQDVVDKKVDVSLKKAYSGTHLALRAGIYRTYVAQSLLSDLKSLNGPLDGSSDCAGLMSLIECQVEFLLDISFDVVRVSALAGGACVSARRNLVLRDWKTDAAQRASALRLPFQGNVLFGTELEEKLPKLFKEKKHSYSFHSTLGDHRLFCRKCPIQAPSRPFCFRPGYSPYSNVGDEDGGTWG</sequence>
<dbReference type="Gene3D" id="1.10.287.3160">
    <property type="match status" value="1"/>
</dbReference>
<name>A0AAV7RCS8_PLEWA</name>
<dbReference type="InterPro" id="IPR021623">
    <property type="entry name" value="LAP2alpha_C"/>
</dbReference>
<protein>
    <recommendedName>
        <fullName evidence="1">Lamina-associated polypeptide 2 alpha C-terminal domain-containing protein</fullName>
    </recommendedName>
</protein>
<evidence type="ECO:0000313" key="2">
    <source>
        <dbReference type="EMBL" id="KAJ1148663.1"/>
    </source>
</evidence>
<reference evidence="2" key="1">
    <citation type="journal article" date="2022" name="bioRxiv">
        <title>Sequencing and chromosome-scale assembly of the giantPleurodeles waltlgenome.</title>
        <authorList>
            <person name="Brown T."/>
            <person name="Elewa A."/>
            <person name="Iarovenko S."/>
            <person name="Subramanian E."/>
            <person name="Araus A.J."/>
            <person name="Petzold A."/>
            <person name="Susuki M."/>
            <person name="Suzuki K.-i.T."/>
            <person name="Hayashi T."/>
            <person name="Toyoda A."/>
            <person name="Oliveira C."/>
            <person name="Osipova E."/>
            <person name="Leigh N.D."/>
            <person name="Simon A."/>
            <person name="Yun M.H."/>
        </authorList>
    </citation>
    <scope>NUCLEOTIDE SEQUENCE</scope>
    <source>
        <strain evidence="2">20211129_DDA</strain>
        <tissue evidence="2">Liver</tissue>
    </source>
</reference>
<organism evidence="2 3">
    <name type="scientific">Pleurodeles waltl</name>
    <name type="common">Iberian ribbed newt</name>
    <dbReference type="NCBI Taxonomy" id="8319"/>
    <lineage>
        <taxon>Eukaryota</taxon>
        <taxon>Metazoa</taxon>
        <taxon>Chordata</taxon>
        <taxon>Craniata</taxon>
        <taxon>Vertebrata</taxon>
        <taxon>Euteleostomi</taxon>
        <taxon>Amphibia</taxon>
        <taxon>Batrachia</taxon>
        <taxon>Caudata</taxon>
        <taxon>Salamandroidea</taxon>
        <taxon>Salamandridae</taxon>
        <taxon>Pleurodelinae</taxon>
        <taxon>Pleurodeles</taxon>
    </lineage>
</organism>
<dbReference type="AlphaFoldDB" id="A0AAV7RCS8"/>
<proteinExistence type="predicted"/>
<dbReference type="EMBL" id="JANPWB010000009">
    <property type="protein sequence ID" value="KAJ1148663.1"/>
    <property type="molecule type" value="Genomic_DNA"/>
</dbReference>
<feature type="domain" description="Lamina-associated polypeptide 2 alpha C-terminal" evidence="1">
    <location>
        <begin position="58"/>
        <end position="248"/>
    </location>
</feature>
<comment type="caution">
    <text evidence="2">The sequence shown here is derived from an EMBL/GenBank/DDBJ whole genome shotgun (WGS) entry which is preliminary data.</text>
</comment>
<gene>
    <name evidence="2" type="ORF">NDU88_001491</name>
</gene>
<accession>A0AAV7RCS8</accession>
<dbReference type="Pfam" id="PF11560">
    <property type="entry name" value="LAP2alpha"/>
    <property type="match status" value="1"/>
</dbReference>
<dbReference type="Proteomes" id="UP001066276">
    <property type="component" value="Chromosome 5"/>
</dbReference>
<evidence type="ECO:0000259" key="1">
    <source>
        <dbReference type="Pfam" id="PF11560"/>
    </source>
</evidence>